<evidence type="ECO:0000313" key="2">
    <source>
        <dbReference type="Proteomes" id="UP000473574"/>
    </source>
</evidence>
<protein>
    <recommendedName>
        <fullName evidence="3">Cohesin domain-containing protein</fullName>
    </recommendedName>
</protein>
<dbReference type="GO" id="GO:0030246">
    <property type="term" value="F:carbohydrate binding"/>
    <property type="evidence" value="ECO:0007669"/>
    <property type="project" value="InterPro"/>
</dbReference>
<evidence type="ECO:0000313" key="1">
    <source>
        <dbReference type="EMBL" id="NEZ66601.1"/>
    </source>
</evidence>
<reference evidence="1 2" key="1">
    <citation type="journal article" date="2020" name="Microb. Ecol.">
        <title>Ecogenomics of the Marine Benthic Filamentous Cyanobacterium Adonisia.</title>
        <authorList>
            <person name="Walter J.M."/>
            <person name="Coutinho F.H."/>
            <person name="Leomil L."/>
            <person name="Hargreaves P.I."/>
            <person name="Campeao M.E."/>
            <person name="Vieira V.V."/>
            <person name="Silva B.S."/>
            <person name="Fistarol G.O."/>
            <person name="Salomon P.S."/>
            <person name="Sawabe T."/>
            <person name="Mino S."/>
            <person name="Hosokawa M."/>
            <person name="Miyashita H."/>
            <person name="Maruyama F."/>
            <person name="van Verk M.C."/>
            <person name="Dutilh B.E."/>
            <person name="Thompson C.C."/>
            <person name="Thompson F.L."/>
        </authorList>
    </citation>
    <scope>NUCLEOTIDE SEQUENCE [LARGE SCALE GENOMIC DNA]</scope>
    <source>
        <strain evidence="1 2">CCMR0082</strain>
    </source>
</reference>
<dbReference type="AlphaFoldDB" id="A0A6M0SF28"/>
<dbReference type="CDD" id="cd08547">
    <property type="entry name" value="Type_II_cohesin"/>
    <property type="match status" value="1"/>
</dbReference>
<gene>
    <name evidence="1" type="ORF">D0962_28215</name>
</gene>
<sequence>MIGLGTWGTSIKPVEAISLSLTPTKQEVAIGEALLLDVAIVDLGSFSTPSVSTFDFHLSFDSNVLEFTELTFGDPLLGDQIDLSGDARLFTEQGIFDAIGFSETSNGVVNFFEESFDLPQVLDTLQPVTFTLATLNFTALTPGDSNFAVTVNALGDSQGNPLNLDLIEIPPVTVTATTSVSVPEPMTSWLGLLSFLLVGSRKITKTNLSQPVLCNRHQRRC</sequence>
<dbReference type="Gene3D" id="2.60.40.680">
    <property type="match status" value="1"/>
</dbReference>
<proteinExistence type="predicted"/>
<dbReference type="SUPFAM" id="SSF49384">
    <property type="entry name" value="Carbohydrate-binding domain"/>
    <property type="match status" value="1"/>
</dbReference>
<dbReference type="Proteomes" id="UP000473574">
    <property type="component" value="Unassembled WGS sequence"/>
</dbReference>
<accession>A0A6M0SF28</accession>
<dbReference type="EMBL" id="QZCE01000002">
    <property type="protein sequence ID" value="NEZ66601.1"/>
    <property type="molecule type" value="Genomic_DNA"/>
</dbReference>
<dbReference type="InterPro" id="IPR008965">
    <property type="entry name" value="CBM2/CBM3_carb-bd_dom_sf"/>
</dbReference>
<evidence type="ECO:0008006" key="3">
    <source>
        <dbReference type="Google" id="ProtNLM"/>
    </source>
</evidence>
<comment type="caution">
    <text evidence="1">The sequence shown here is derived from an EMBL/GenBank/DDBJ whole genome shotgun (WGS) entry which is preliminary data.</text>
</comment>
<organism evidence="1 2">
    <name type="scientific">Adonisia turfae CCMR0082</name>
    <dbReference type="NCBI Taxonomy" id="2304604"/>
    <lineage>
        <taxon>Bacteria</taxon>
        <taxon>Bacillati</taxon>
        <taxon>Cyanobacteriota</taxon>
        <taxon>Adonisia</taxon>
        <taxon>Adonisia turfae</taxon>
    </lineage>
</organism>
<name>A0A6M0SF28_9CYAN</name>